<protein>
    <submittedName>
        <fullName evidence="1">Uncharacterized protein</fullName>
    </submittedName>
</protein>
<comment type="caution">
    <text evidence="1">The sequence shown here is derived from an EMBL/GenBank/DDBJ whole genome shotgun (WGS) entry which is preliminary data.</text>
</comment>
<reference evidence="1 2" key="1">
    <citation type="submission" date="2023-06" db="EMBL/GenBank/DDBJ databases">
        <title>Novel species in genus Planococcus.</title>
        <authorList>
            <person name="Ning S."/>
        </authorList>
    </citation>
    <scope>NUCLEOTIDE SEQUENCE [LARGE SCALE GENOMIC DNA]</scope>
    <source>
        <strain evidence="1 2">N028</strain>
    </source>
</reference>
<evidence type="ECO:0000313" key="1">
    <source>
        <dbReference type="EMBL" id="MDN7242230.1"/>
    </source>
</evidence>
<evidence type="ECO:0000313" key="2">
    <source>
        <dbReference type="Proteomes" id="UP001172055"/>
    </source>
</evidence>
<keyword evidence="2" id="KW-1185">Reference proteome</keyword>
<proteinExistence type="predicted"/>
<sequence length="187" mass="21622">MLRRFILVLLIVSAVLLVLFLSYTYTMLPGNDPTPSKHDAEKLVRAYDLKKFGSVESSYLHTPKNFAFYNEHHIYVVERALGRREEYVDRHAVIAIGEELTAAEEKLAEAYEDYLTSTVPSIKEVRVLSKHEVTVYENGEEIHSEWLFKEVSVYEEQTILTFTTLQLNTDGSEINLFADGYEQFLDF</sequence>
<accession>A0ABT8N2Z0</accession>
<gene>
    <name evidence="1" type="ORF">QWY14_10495</name>
</gene>
<dbReference type="RefSeq" id="WP_301723743.1">
    <property type="nucleotide sequence ID" value="NZ_JAUJWV010000001.1"/>
</dbReference>
<organism evidence="1 2">
    <name type="scientific">Planococcus shixiaomingii</name>
    <dbReference type="NCBI Taxonomy" id="3058393"/>
    <lineage>
        <taxon>Bacteria</taxon>
        <taxon>Bacillati</taxon>
        <taxon>Bacillota</taxon>
        <taxon>Bacilli</taxon>
        <taxon>Bacillales</taxon>
        <taxon>Caryophanaceae</taxon>
        <taxon>Planococcus</taxon>
    </lineage>
</organism>
<dbReference type="Proteomes" id="UP001172055">
    <property type="component" value="Unassembled WGS sequence"/>
</dbReference>
<dbReference type="EMBL" id="JAUJWV010000001">
    <property type="protein sequence ID" value="MDN7242230.1"/>
    <property type="molecule type" value="Genomic_DNA"/>
</dbReference>
<name>A0ABT8N2Z0_9BACL</name>